<feature type="compositionally biased region" description="Low complexity" evidence="1">
    <location>
        <begin position="435"/>
        <end position="457"/>
    </location>
</feature>
<dbReference type="SMR" id="A0A7M7Q594"/>
<feature type="region of interest" description="Disordered" evidence="1">
    <location>
        <begin position="408"/>
        <end position="618"/>
    </location>
</feature>
<evidence type="ECO:0000259" key="2">
    <source>
        <dbReference type="PROSITE" id="PS50011"/>
    </source>
</evidence>
<feature type="compositionally biased region" description="Basic and acidic residues" evidence="1">
    <location>
        <begin position="988"/>
        <end position="1002"/>
    </location>
</feature>
<dbReference type="Proteomes" id="UP000002358">
    <property type="component" value="Chromosome 2"/>
</dbReference>
<dbReference type="PANTHER" id="PTHR47907:SF4">
    <property type="entry name" value="BMP-2-INDUCIBLE PROTEIN KINASE ISOFORM X1"/>
    <property type="match status" value="1"/>
</dbReference>
<feature type="region of interest" description="Disordered" evidence="1">
    <location>
        <begin position="806"/>
        <end position="1024"/>
    </location>
</feature>
<reference evidence="3" key="1">
    <citation type="submission" date="2021-01" db="UniProtKB">
        <authorList>
            <consortium name="EnsemblMetazoa"/>
        </authorList>
    </citation>
    <scope>IDENTIFICATION</scope>
</reference>
<feature type="compositionally biased region" description="Polar residues" evidence="1">
    <location>
        <begin position="545"/>
        <end position="554"/>
    </location>
</feature>
<evidence type="ECO:0000313" key="3">
    <source>
        <dbReference type="EnsemblMetazoa" id="XP_031780098"/>
    </source>
</evidence>
<dbReference type="GO" id="GO:0005524">
    <property type="term" value="F:ATP binding"/>
    <property type="evidence" value="ECO:0007669"/>
    <property type="project" value="InterPro"/>
</dbReference>
<feature type="domain" description="Protein kinase" evidence="2">
    <location>
        <begin position="31"/>
        <end position="295"/>
    </location>
</feature>
<protein>
    <recommendedName>
        <fullName evidence="2">Protein kinase domain-containing protein</fullName>
    </recommendedName>
</protein>
<dbReference type="InterPro" id="IPR000719">
    <property type="entry name" value="Prot_kinase_dom"/>
</dbReference>
<feature type="compositionally biased region" description="Basic residues" evidence="1">
    <location>
        <begin position="1451"/>
        <end position="1468"/>
    </location>
</feature>
<feature type="compositionally biased region" description="Polar residues" evidence="1">
    <location>
        <begin position="913"/>
        <end position="923"/>
    </location>
</feature>
<accession>A0A7M7Q594</accession>
<dbReference type="InterPro" id="IPR011009">
    <property type="entry name" value="Kinase-like_dom_sf"/>
</dbReference>
<feature type="compositionally biased region" description="Low complexity" evidence="1">
    <location>
        <begin position="583"/>
        <end position="606"/>
    </location>
</feature>
<evidence type="ECO:0000256" key="1">
    <source>
        <dbReference type="SAM" id="MobiDB-lite"/>
    </source>
</evidence>
<dbReference type="Pfam" id="PF00069">
    <property type="entry name" value="Pkinase"/>
    <property type="match status" value="1"/>
</dbReference>
<dbReference type="InterPro" id="IPR051744">
    <property type="entry name" value="AP2_assoc_SerThr_kinase"/>
</dbReference>
<feature type="compositionally biased region" description="Basic and acidic residues" evidence="1">
    <location>
        <begin position="1049"/>
        <end position="1062"/>
    </location>
</feature>
<feature type="compositionally biased region" description="Basic and acidic residues" evidence="1">
    <location>
        <begin position="865"/>
        <end position="878"/>
    </location>
</feature>
<dbReference type="KEGG" id="nvi:100118474"/>
<dbReference type="PROSITE" id="PS50011">
    <property type="entry name" value="PROTEIN_KINASE_DOM"/>
    <property type="match status" value="1"/>
</dbReference>
<feature type="compositionally biased region" description="Pro residues" evidence="1">
    <location>
        <begin position="782"/>
        <end position="792"/>
    </location>
</feature>
<dbReference type="FunCoup" id="A0A7M7Q594">
    <property type="interactions" value="46"/>
</dbReference>
<proteinExistence type="predicted"/>
<feature type="compositionally biased region" description="Acidic residues" evidence="1">
    <location>
        <begin position="943"/>
        <end position="966"/>
    </location>
</feature>
<feature type="compositionally biased region" description="Basic residues" evidence="1">
    <location>
        <begin position="1415"/>
        <end position="1424"/>
    </location>
</feature>
<feature type="compositionally biased region" description="Basic residues" evidence="1">
    <location>
        <begin position="1003"/>
        <end position="1013"/>
    </location>
</feature>
<feature type="compositionally biased region" description="Basic and acidic residues" evidence="1">
    <location>
        <begin position="845"/>
        <end position="854"/>
    </location>
</feature>
<feature type="compositionally biased region" description="Polar residues" evidence="1">
    <location>
        <begin position="1131"/>
        <end position="1156"/>
    </location>
</feature>
<feature type="region of interest" description="Disordered" evidence="1">
    <location>
        <begin position="1036"/>
        <end position="1179"/>
    </location>
</feature>
<sequence length="1526" mass="166825">MKKLFSKIDNTAAKETNSYLGKVFVVGRHTVTVEEVLAEGGFAIVFLVKSSGGRYALKRMYVNNDHDLNVCKREIQIASNLSGHKNIIGYVDSSITHTGGGVHELLLLMPYCKSQVLQMMNNRLQTGFTEPEVLQIFCDTCEAVSRLHHCQTPIVHRDLKVENILLSDSGHYVLCDFGSATGKVLNPSVHGASIVEEEIKKYTTLSYRAPEMVDMYCGKPITTKADIWALGCLLYKLCFFTLPFGESTLAIQSGNFTIPDNSRYSKSLHCLIRYMLEPDPDIRPDIYQVSAVAFQIAGKENPVQNLHKVTTPTIEGLPCPPLESECIKRSSSVKIPKTTTVTTVEGTSVTPRQRPKGQGVTTGPISLSGQIVSQISGQGNQLHPQSPASNSVSYVQVNQQITPINTPQAFLQPIPGNSQQNLQSSFAQVPPHIPSPSQTTPFGQPQGQQLFNQSQSPMTSHSPLAQQSPVTVPDKNLYYFDSRQHDPRTPVAPGNDDNLEALFPPSGYPDPFKDDGRSLPGPTSAKIPPPVAPKPNASKIPQKLITPTSGTAPSTKFPPPSQLPINLSQNLAPPVLPKPVNKTESLSQNISSSTSPPESPTLSSSASRHRRNVSDTSAFNKNVNTYRVFANETSQFLAPYEASVKPRTEDVSPPEVPTDIKLGIGASASHVRVGELSSISGAENRSLSADIAAWNPFEDMQPFSQLTEDHIFGAEFDKIRRGSNSSIGGVKSRESLVMSYTEVPKDPFESAPFSLPTGKKSKIGTKAAAIAGGPAPSTSQPDPSPPPPPPAAVPVLQPRAKVYSTTTLQWSPETNNGGEATNVDDEASLIASAASPVSPPFVRAPIEDRSKYEKLAFNADEVSSDSDKEKLTGGEERTKKKRRRVKAVLDRARKKVVEQQKLGPHHQQQQQQRTAQSGLNNGVKSYDSDDSIGSASDLKAMNDEDGQADRDYEDDGDYDDELDEDDRDKIDETISESVRTCGSSAYHAECESVATHEEPEQHRMRRLKRHHNQQVHQQQQQKLAIIDADPVVGHQYGEQPLLLDDELDPESKPEQTRGDPFVKHQYKLKPLMMNNDSSSDEDEKPELTRAPLKNGLWKVEEDVFAMAPFPRSNSSRKSSAAGSRDERNRSSSRTDTPNNQQQQRTSTPVTASSPIISGTLVDIGNDNEEQTQQPQQPPMYQFVVPAKPVTPPRKMSFQLEDCKEKDLFGSSPFDSSGFNNPFDSMSSYAAPEIPVSKAQVTAVTIVSSPDQYNSQQQIYFPAMSPTVKSASKFGVVTVNSAVHNKISIPPPAPLGVATTIVPNATMRNEEPKDLFGSIPFDEITSLAPSSLAQQQQRPTSLPLTQSPTFVDKALGTILSSSAQSAHSAQLPPICNPNYGIPAPRITRLETLSPDVDMIETSPMSPEPLVAQDSPKHKKHHHDKSSKHQDKSKYHLINDNRSDSINVLPSKLSHKSGKGLTKKMPKSSKKSAAVTAGFSNMSFEDFPSDENNDDGLRHVGTTRAAYEVIREPEKRFGSLKRRSNPFT</sequence>
<dbReference type="SUPFAM" id="SSF56112">
    <property type="entry name" value="Protein kinase-like (PK-like)"/>
    <property type="match status" value="1"/>
</dbReference>
<name>A0A7M7Q594_NASVI</name>
<evidence type="ECO:0000313" key="4">
    <source>
        <dbReference type="Proteomes" id="UP000002358"/>
    </source>
</evidence>
<feature type="region of interest" description="Disordered" evidence="1">
    <location>
        <begin position="1397"/>
        <end position="1472"/>
    </location>
</feature>
<dbReference type="OrthoDB" id="2018507at2759"/>
<dbReference type="RefSeq" id="XP_031780098.1">
    <property type="nucleotide sequence ID" value="XM_031924238.2"/>
</dbReference>
<feature type="compositionally biased region" description="Low complexity" evidence="1">
    <location>
        <begin position="769"/>
        <end position="781"/>
    </location>
</feature>
<dbReference type="PROSITE" id="PS00108">
    <property type="entry name" value="PROTEIN_KINASE_ST"/>
    <property type="match status" value="1"/>
</dbReference>
<keyword evidence="4" id="KW-1185">Reference proteome</keyword>
<dbReference type="InterPro" id="IPR008271">
    <property type="entry name" value="Ser/Thr_kinase_AS"/>
</dbReference>
<feature type="compositionally biased region" description="Polar residues" evidence="1">
    <location>
        <begin position="458"/>
        <end position="470"/>
    </location>
</feature>
<feature type="compositionally biased region" description="Basic and acidic residues" evidence="1">
    <location>
        <begin position="887"/>
        <end position="898"/>
    </location>
</feature>
<dbReference type="GO" id="GO:0004672">
    <property type="term" value="F:protein kinase activity"/>
    <property type="evidence" value="ECO:0007669"/>
    <property type="project" value="InterPro"/>
</dbReference>
<feature type="region of interest" description="Disordered" evidence="1">
    <location>
        <begin position="769"/>
        <end position="794"/>
    </location>
</feature>
<feature type="region of interest" description="Disordered" evidence="1">
    <location>
        <begin position="343"/>
        <end position="362"/>
    </location>
</feature>
<dbReference type="EnsemblMetazoa" id="XM_031924238">
    <property type="protein sequence ID" value="XP_031780098"/>
    <property type="gene ID" value="LOC100118474"/>
</dbReference>
<dbReference type="CTD" id="35154"/>
<dbReference type="InParanoid" id="A0A7M7Q594"/>
<dbReference type="GeneID" id="100118474"/>
<dbReference type="Gene3D" id="1.10.510.10">
    <property type="entry name" value="Transferase(Phosphotransferase) domain 1"/>
    <property type="match status" value="1"/>
</dbReference>
<dbReference type="SMART" id="SM00220">
    <property type="entry name" value="S_TKc"/>
    <property type="match status" value="1"/>
</dbReference>
<feature type="compositionally biased region" description="Basic and acidic residues" evidence="1">
    <location>
        <begin position="1425"/>
        <end position="1441"/>
    </location>
</feature>
<feature type="compositionally biased region" description="Low complexity" evidence="1">
    <location>
        <begin position="1111"/>
        <end position="1122"/>
    </location>
</feature>
<organism evidence="3 4">
    <name type="scientific">Nasonia vitripennis</name>
    <name type="common">Parasitic wasp</name>
    <dbReference type="NCBI Taxonomy" id="7425"/>
    <lineage>
        <taxon>Eukaryota</taxon>
        <taxon>Metazoa</taxon>
        <taxon>Ecdysozoa</taxon>
        <taxon>Arthropoda</taxon>
        <taxon>Hexapoda</taxon>
        <taxon>Insecta</taxon>
        <taxon>Pterygota</taxon>
        <taxon>Neoptera</taxon>
        <taxon>Endopterygota</taxon>
        <taxon>Hymenoptera</taxon>
        <taxon>Apocrita</taxon>
        <taxon>Proctotrupomorpha</taxon>
        <taxon>Chalcidoidea</taxon>
        <taxon>Pteromalidae</taxon>
        <taxon>Pteromalinae</taxon>
        <taxon>Nasonia</taxon>
    </lineage>
</organism>
<dbReference type="CDD" id="cd14037">
    <property type="entry name" value="STKc_NAK_like"/>
    <property type="match status" value="1"/>
</dbReference>
<dbReference type="PANTHER" id="PTHR47907">
    <property type="entry name" value="PROTEIN KINASE DOMAIN-CONTAINING PROTEIN"/>
    <property type="match status" value="1"/>
</dbReference>
<feature type="compositionally biased region" description="Polar residues" evidence="1">
    <location>
        <begin position="806"/>
        <end position="819"/>
    </location>
</feature>
<feature type="compositionally biased region" description="Polar residues" evidence="1">
    <location>
        <begin position="408"/>
        <end position="427"/>
    </location>
</feature>